<evidence type="ECO:0000313" key="2">
    <source>
        <dbReference type="Proteomes" id="UP000830583"/>
    </source>
</evidence>
<gene>
    <name evidence="1" type="ORF">M0M57_08110</name>
</gene>
<organism evidence="1 2">
    <name type="scientific">Flavobacterium azooxidireducens</name>
    <dbReference type="NCBI Taxonomy" id="1871076"/>
    <lineage>
        <taxon>Bacteria</taxon>
        <taxon>Pseudomonadati</taxon>
        <taxon>Bacteroidota</taxon>
        <taxon>Flavobacteriia</taxon>
        <taxon>Flavobacteriales</taxon>
        <taxon>Flavobacteriaceae</taxon>
        <taxon>Flavobacterium</taxon>
    </lineage>
</organism>
<sequence length="246" mass="27559">MKTTILSILSIFLLAFTCEGDKKENNSSMEKELNQVIEENVLIAEDFKGKLDELLTLEMAAETSGYPASEAKKSPDSEIEKKYNKISISYSWDKTSRTQQIEMMGRKMDAPINDEVTLSWVENSTLDGFKKKYHNLTEAEIEASNQGIDEKTAELNSEGKVTTEQSDMAKSIAKNAMKNFSVEEVSNVGDYAVFVNQKFAGVPTRELKVFYNGLSFTLLVNLSDDSSYNDKKAIALAQKIINEKLN</sequence>
<name>A0ABY4KJ30_9FLAO</name>
<evidence type="ECO:0000313" key="1">
    <source>
        <dbReference type="EMBL" id="UPQ80791.1"/>
    </source>
</evidence>
<dbReference type="EMBL" id="CP096205">
    <property type="protein sequence ID" value="UPQ80791.1"/>
    <property type="molecule type" value="Genomic_DNA"/>
</dbReference>
<dbReference type="Proteomes" id="UP000830583">
    <property type="component" value="Chromosome"/>
</dbReference>
<keyword evidence="2" id="KW-1185">Reference proteome</keyword>
<dbReference type="RefSeq" id="WP_248436676.1">
    <property type="nucleotide sequence ID" value="NZ_CP096205.1"/>
</dbReference>
<reference evidence="1" key="1">
    <citation type="submission" date="2022-04" db="EMBL/GenBank/DDBJ databases">
        <title>Consumption of N2O by Flavobacterium azooxidireducens sp. nov. isolated from Decomposing Leaf Litter of Phragmites australis (Cav.).</title>
        <authorList>
            <person name="Behrendt U."/>
            <person name="Spanner T."/>
            <person name="Augustin J."/>
            <person name="Horn M.A."/>
            <person name="Kolb S."/>
            <person name="Ulrich A."/>
        </authorList>
    </citation>
    <scope>NUCLEOTIDE SEQUENCE</scope>
    <source>
        <strain evidence="1">IGB 4-14</strain>
    </source>
</reference>
<proteinExistence type="predicted"/>
<evidence type="ECO:0008006" key="3">
    <source>
        <dbReference type="Google" id="ProtNLM"/>
    </source>
</evidence>
<accession>A0ABY4KJ30</accession>
<protein>
    <recommendedName>
        <fullName evidence="3">Lipoprotein</fullName>
    </recommendedName>
</protein>